<dbReference type="PANTHER" id="PTHR30055">
    <property type="entry name" value="HTH-TYPE TRANSCRIPTIONAL REGULATOR RUTR"/>
    <property type="match status" value="1"/>
</dbReference>
<keyword evidence="3 5" id="KW-0238">DNA-binding</keyword>
<evidence type="ECO:0000313" key="7">
    <source>
        <dbReference type="EMBL" id="AMO57748.1"/>
    </source>
</evidence>
<dbReference type="RefSeq" id="WP_051789976.1">
    <property type="nucleotide sequence ID" value="NZ_CP013251.1"/>
</dbReference>
<dbReference type="STRING" id="570277.EZMO1_3799"/>
<dbReference type="Pfam" id="PF00440">
    <property type="entry name" value="TetR_N"/>
    <property type="match status" value="1"/>
</dbReference>
<dbReference type="AlphaFoldDB" id="A0A142BG72"/>
<feature type="DNA-binding region" description="H-T-H motif" evidence="5">
    <location>
        <begin position="37"/>
        <end position="56"/>
    </location>
</feature>
<dbReference type="InterPro" id="IPR050109">
    <property type="entry name" value="HTH-type_TetR-like_transc_reg"/>
</dbReference>
<keyword evidence="2" id="KW-0805">Transcription regulation</keyword>
<dbReference type="PROSITE" id="PS50977">
    <property type="entry name" value="HTH_TETR_2"/>
    <property type="match status" value="1"/>
</dbReference>
<keyword evidence="1" id="KW-0678">Repressor</keyword>
<organism evidence="7 8">
    <name type="scientific">Endozoicomonas montiporae CL-33</name>
    <dbReference type="NCBI Taxonomy" id="570277"/>
    <lineage>
        <taxon>Bacteria</taxon>
        <taxon>Pseudomonadati</taxon>
        <taxon>Pseudomonadota</taxon>
        <taxon>Gammaproteobacteria</taxon>
        <taxon>Oceanospirillales</taxon>
        <taxon>Endozoicomonadaceae</taxon>
        <taxon>Endozoicomonas</taxon>
    </lineage>
</organism>
<evidence type="ECO:0000256" key="5">
    <source>
        <dbReference type="PROSITE-ProRule" id="PRU00335"/>
    </source>
</evidence>
<evidence type="ECO:0000259" key="6">
    <source>
        <dbReference type="PROSITE" id="PS50977"/>
    </source>
</evidence>
<dbReference type="InterPro" id="IPR009057">
    <property type="entry name" value="Homeodomain-like_sf"/>
</dbReference>
<accession>A0A142BG72</accession>
<dbReference type="InterPro" id="IPR001647">
    <property type="entry name" value="HTH_TetR"/>
</dbReference>
<dbReference type="EMBL" id="CP013251">
    <property type="protein sequence ID" value="AMO57748.1"/>
    <property type="molecule type" value="Genomic_DNA"/>
</dbReference>
<proteinExistence type="predicted"/>
<dbReference type="KEGG" id="emp:EZMO1_3799"/>
<dbReference type="Proteomes" id="UP000071065">
    <property type="component" value="Chromosome"/>
</dbReference>
<dbReference type="GO" id="GO:0000976">
    <property type="term" value="F:transcription cis-regulatory region binding"/>
    <property type="evidence" value="ECO:0007669"/>
    <property type="project" value="TreeGrafter"/>
</dbReference>
<evidence type="ECO:0000256" key="1">
    <source>
        <dbReference type="ARBA" id="ARBA00022491"/>
    </source>
</evidence>
<dbReference type="PANTHER" id="PTHR30055:SF175">
    <property type="entry name" value="HTH-TYPE TRANSCRIPTIONAL REPRESSOR KSTR2"/>
    <property type="match status" value="1"/>
</dbReference>
<dbReference type="GO" id="GO:0003700">
    <property type="term" value="F:DNA-binding transcription factor activity"/>
    <property type="evidence" value="ECO:0007669"/>
    <property type="project" value="TreeGrafter"/>
</dbReference>
<evidence type="ECO:0000256" key="4">
    <source>
        <dbReference type="ARBA" id="ARBA00023163"/>
    </source>
</evidence>
<protein>
    <submittedName>
        <fullName evidence="7">TetR family transcriptional regulator</fullName>
    </submittedName>
</protein>
<feature type="domain" description="HTH tetR-type" evidence="6">
    <location>
        <begin position="14"/>
        <end position="74"/>
    </location>
</feature>
<gene>
    <name evidence="7" type="ORF">EZMO1_3799</name>
</gene>
<evidence type="ECO:0000313" key="8">
    <source>
        <dbReference type="Proteomes" id="UP000071065"/>
    </source>
</evidence>
<sequence>MTVQVISRRERKKRAVREKIQDELVRLISLKGLENTTVDDLCEAADIAKKTFYNYYGTRQELILEVCQIRLFNRLQENIAVAIKHHNGLAAQLGFIIGEMELFIIHAEAFEKELINYMLANLSTLTGSEQSHSMQAGYEHMYRAGEAELKPGLTPEFCAEMTVAMINALSLGLLDSSKEEVRQRTGLLLTYIQESMLQ</sequence>
<evidence type="ECO:0000256" key="2">
    <source>
        <dbReference type="ARBA" id="ARBA00023015"/>
    </source>
</evidence>
<dbReference type="SUPFAM" id="SSF46689">
    <property type="entry name" value="Homeodomain-like"/>
    <property type="match status" value="1"/>
</dbReference>
<reference evidence="7 8" key="1">
    <citation type="journal article" date="2016" name="Front. Microbiol.">
        <title>Genomic Insight into the Host-Endosymbiont Relationship of Endozoicomonas montiporae CL-33(T) with its Coral Host.</title>
        <authorList>
            <person name="Ding J.-Y."/>
            <person name="Shiu J.-H."/>
            <person name="Chen W.-M."/>
            <person name="Chiang Y.-R."/>
            <person name="Tang S.-L."/>
        </authorList>
    </citation>
    <scope>NUCLEOTIDE SEQUENCE [LARGE SCALE GENOMIC DNA]</scope>
    <source>
        <strain evidence="7 8">CL-33</strain>
    </source>
</reference>
<evidence type="ECO:0000256" key="3">
    <source>
        <dbReference type="ARBA" id="ARBA00023125"/>
    </source>
</evidence>
<keyword evidence="4" id="KW-0804">Transcription</keyword>
<name>A0A142BG72_9GAMM</name>
<dbReference type="PATRIC" id="fig|570277.3.peg.4096"/>
<dbReference type="Gene3D" id="1.10.357.10">
    <property type="entry name" value="Tetracycline Repressor, domain 2"/>
    <property type="match status" value="1"/>
</dbReference>